<reference evidence="8 9" key="1">
    <citation type="submission" date="2024-11" db="EMBL/GenBank/DDBJ databases">
        <authorList>
            <person name="Kaparullina E.N."/>
            <person name="Delegan Y.A."/>
            <person name="Doronina N.V."/>
        </authorList>
    </citation>
    <scope>NUCLEOTIDE SEQUENCE [LARGE SCALE GENOMIC DNA]</scope>
    <source>
        <strain evidence="8 9">7sh_L</strain>
    </source>
</reference>
<dbReference type="Pfam" id="PF08340">
    <property type="entry name" value="YicC-like_C"/>
    <property type="match status" value="1"/>
</dbReference>
<evidence type="ECO:0000256" key="3">
    <source>
        <dbReference type="ARBA" id="ARBA00022759"/>
    </source>
</evidence>
<protein>
    <submittedName>
        <fullName evidence="8">YicC/YloC family endoribonuclease</fullName>
        <ecNumber evidence="8">3.1.-.-</ecNumber>
    </submittedName>
</protein>
<keyword evidence="9" id="KW-1185">Reference proteome</keyword>
<evidence type="ECO:0000259" key="6">
    <source>
        <dbReference type="Pfam" id="PF03755"/>
    </source>
</evidence>
<organism evidence="8 9">
    <name type="scientific">Methylobacillus methanolivorans</name>
    <dbReference type="NCBI Taxonomy" id="1848927"/>
    <lineage>
        <taxon>Bacteria</taxon>
        <taxon>Pseudomonadati</taxon>
        <taxon>Pseudomonadota</taxon>
        <taxon>Betaproteobacteria</taxon>
        <taxon>Nitrosomonadales</taxon>
        <taxon>Methylophilaceae</taxon>
        <taxon>Methylobacillus</taxon>
    </lineage>
</organism>
<dbReference type="EC" id="3.1.-.-" evidence="8"/>
<evidence type="ECO:0000256" key="4">
    <source>
        <dbReference type="ARBA" id="ARBA00022801"/>
    </source>
</evidence>
<evidence type="ECO:0000256" key="2">
    <source>
        <dbReference type="ARBA" id="ARBA00022722"/>
    </source>
</evidence>
<keyword evidence="4 8" id="KW-0378">Hydrolase</keyword>
<dbReference type="InterPro" id="IPR013551">
    <property type="entry name" value="YicC-like_C"/>
</dbReference>
<dbReference type="Pfam" id="PF03755">
    <property type="entry name" value="YicC-like_N"/>
    <property type="match status" value="1"/>
</dbReference>
<dbReference type="InterPro" id="IPR013527">
    <property type="entry name" value="YicC-like_N"/>
</dbReference>
<dbReference type="GO" id="GO:0016787">
    <property type="term" value="F:hydrolase activity"/>
    <property type="evidence" value="ECO:0007669"/>
    <property type="project" value="UniProtKB-KW"/>
</dbReference>
<dbReference type="Proteomes" id="UP001617669">
    <property type="component" value="Unassembled WGS sequence"/>
</dbReference>
<comment type="similarity">
    <text evidence="5">Belongs to the YicC/YloC family.</text>
</comment>
<name>A0ABW8GMA3_9PROT</name>
<evidence type="ECO:0000256" key="1">
    <source>
        <dbReference type="ARBA" id="ARBA00001968"/>
    </source>
</evidence>
<sequence length="288" mass="32661">MIFSMTGYASLEQEISHGVLVLELRSVNHRYLELQLKLDDNVRMFEPQVRELISSRLKRGKVECRISLVHQASEQRQVQLDDTVLQQLAQMTVSVQRHFPESRPLSVADILRWPGVILGEGTDHEALAAAIQDSLLKLVQKMTEARAREGSKLKAIILERLAEMEGLVAKVRPLLPEQVKIYQERLTAKLKEALGATDEERVRQELTIFAQRIDVDEELSRLGAHIEEVKRILEAGSPAGKQLDFLMQELNREANTLASKSVSTEVSQVAMALKLLIEQMREQVQNIE</sequence>
<keyword evidence="3" id="KW-0255">Endonuclease</keyword>
<evidence type="ECO:0000313" key="9">
    <source>
        <dbReference type="Proteomes" id="UP001617669"/>
    </source>
</evidence>
<evidence type="ECO:0000256" key="5">
    <source>
        <dbReference type="ARBA" id="ARBA00035648"/>
    </source>
</evidence>
<comment type="cofactor">
    <cofactor evidence="1">
        <name>a divalent metal cation</name>
        <dbReference type="ChEBI" id="CHEBI:60240"/>
    </cofactor>
</comment>
<feature type="domain" description="Endoribonuclease YicC-like N-terminal" evidence="6">
    <location>
        <begin position="2"/>
        <end position="154"/>
    </location>
</feature>
<dbReference type="NCBIfam" id="TIGR00255">
    <property type="entry name" value="YicC/YloC family endoribonuclease"/>
    <property type="match status" value="1"/>
</dbReference>
<proteinExistence type="inferred from homology"/>
<accession>A0ABW8GMA3</accession>
<dbReference type="RefSeq" id="WP_400881994.1">
    <property type="nucleotide sequence ID" value="NZ_JBIWXY010000002.1"/>
</dbReference>
<evidence type="ECO:0000259" key="7">
    <source>
        <dbReference type="Pfam" id="PF08340"/>
    </source>
</evidence>
<dbReference type="PANTHER" id="PTHR30636:SF3">
    <property type="entry name" value="UPF0701 PROTEIN YICC"/>
    <property type="match status" value="1"/>
</dbReference>
<evidence type="ECO:0000313" key="8">
    <source>
        <dbReference type="EMBL" id="MFJ5446500.1"/>
    </source>
</evidence>
<dbReference type="PANTHER" id="PTHR30636">
    <property type="entry name" value="UPF0701 PROTEIN YICC"/>
    <property type="match status" value="1"/>
</dbReference>
<keyword evidence="2" id="KW-0540">Nuclease</keyword>
<feature type="domain" description="Endoribonuclease YicC-like C-terminal" evidence="7">
    <location>
        <begin position="174"/>
        <end position="288"/>
    </location>
</feature>
<gene>
    <name evidence="8" type="ORF">ACIKP9_09705</name>
</gene>
<dbReference type="InterPro" id="IPR005229">
    <property type="entry name" value="YicC/YloC-like"/>
</dbReference>
<dbReference type="EMBL" id="JBIWXY010000002">
    <property type="protein sequence ID" value="MFJ5446500.1"/>
    <property type="molecule type" value="Genomic_DNA"/>
</dbReference>
<comment type="caution">
    <text evidence="8">The sequence shown here is derived from an EMBL/GenBank/DDBJ whole genome shotgun (WGS) entry which is preliminary data.</text>
</comment>